<dbReference type="EMBL" id="CM042062">
    <property type="protein sequence ID" value="KAI3669248.1"/>
    <property type="molecule type" value="Genomic_DNA"/>
</dbReference>
<accession>A0ACB8XLH2</accession>
<dbReference type="Proteomes" id="UP001055879">
    <property type="component" value="Linkage Group LG16"/>
</dbReference>
<organism evidence="1 2">
    <name type="scientific">Arctium lappa</name>
    <name type="common">Greater burdock</name>
    <name type="synonym">Lappa major</name>
    <dbReference type="NCBI Taxonomy" id="4217"/>
    <lineage>
        <taxon>Eukaryota</taxon>
        <taxon>Viridiplantae</taxon>
        <taxon>Streptophyta</taxon>
        <taxon>Embryophyta</taxon>
        <taxon>Tracheophyta</taxon>
        <taxon>Spermatophyta</taxon>
        <taxon>Magnoliopsida</taxon>
        <taxon>eudicotyledons</taxon>
        <taxon>Gunneridae</taxon>
        <taxon>Pentapetalae</taxon>
        <taxon>asterids</taxon>
        <taxon>campanulids</taxon>
        <taxon>Asterales</taxon>
        <taxon>Asteraceae</taxon>
        <taxon>Carduoideae</taxon>
        <taxon>Cardueae</taxon>
        <taxon>Arctiinae</taxon>
        <taxon>Arctium</taxon>
    </lineage>
</organism>
<reference evidence="1 2" key="2">
    <citation type="journal article" date="2022" name="Mol. Ecol. Resour.">
        <title>The genomes of chicory, endive, great burdock and yacon provide insights into Asteraceae paleo-polyploidization history and plant inulin production.</title>
        <authorList>
            <person name="Fan W."/>
            <person name="Wang S."/>
            <person name="Wang H."/>
            <person name="Wang A."/>
            <person name="Jiang F."/>
            <person name="Liu H."/>
            <person name="Zhao H."/>
            <person name="Xu D."/>
            <person name="Zhang Y."/>
        </authorList>
    </citation>
    <scope>NUCLEOTIDE SEQUENCE [LARGE SCALE GENOMIC DNA]</scope>
    <source>
        <strain evidence="2">cv. Niubang</strain>
    </source>
</reference>
<gene>
    <name evidence="1" type="ORF">L6452_40475</name>
</gene>
<evidence type="ECO:0000313" key="2">
    <source>
        <dbReference type="Proteomes" id="UP001055879"/>
    </source>
</evidence>
<evidence type="ECO:0000313" key="1">
    <source>
        <dbReference type="EMBL" id="KAI3669248.1"/>
    </source>
</evidence>
<name>A0ACB8XLH2_ARCLA</name>
<proteinExistence type="predicted"/>
<sequence>MSEIFKQKKDTMQSAVGNEVVVNIDAEFEAVEDPEMAIQTTGKMNLIGMQLSFSSDLNTGDSNRRSKSGSDLPSTHLLNATAIGSVPVDQNMA</sequence>
<protein>
    <submittedName>
        <fullName evidence="1">Uncharacterized protein</fullName>
    </submittedName>
</protein>
<comment type="caution">
    <text evidence="1">The sequence shown here is derived from an EMBL/GenBank/DDBJ whole genome shotgun (WGS) entry which is preliminary data.</text>
</comment>
<reference evidence="2" key="1">
    <citation type="journal article" date="2022" name="Mol. Ecol. Resour.">
        <title>The genomes of chicory, endive, great burdock and yacon provide insights into Asteraceae palaeo-polyploidization history and plant inulin production.</title>
        <authorList>
            <person name="Fan W."/>
            <person name="Wang S."/>
            <person name="Wang H."/>
            <person name="Wang A."/>
            <person name="Jiang F."/>
            <person name="Liu H."/>
            <person name="Zhao H."/>
            <person name="Xu D."/>
            <person name="Zhang Y."/>
        </authorList>
    </citation>
    <scope>NUCLEOTIDE SEQUENCE [LARGE SCALE GENOMIC DNA]</scope>
    <source>
        <strain evidence="2">cv. Niubang</strain>
    </source>
</reference>
<keyword evidence="2" id="KW-1185">Reference proteome</keyword>